<reference evidence="1" key="1">
    <citation type="submission" date="2021-06" db="EMBL/GenBank/DDBJ databases">
        <authorList>
            <person name="Kallberg Y."/>
            <person name="Tangrot J."/>
            <person name="Rosling A."/>
        </authorList>
    </citation>
    <scope>NUCLEOTIDE SEQUENCE</scope>
    <source>
        <strain evidence="1">FL130A</strain>
    </source>
</reference>
<dbReference type="Proteomes" id="UP000789508">
    <property type="component" value="Unassembled WGS sequence"/>
</dbReference>
<comment type="caution">
    <text evidence="1">The sequence shown here is derived from an EMBL/GenBank/DDBJ whole genome shotgun (WGS) entry which is preliminary data.</text>
</comment>
<organism evidence="1 2">
    <name type="scientific">Ambispora leptoticha</name>
    <dbReference type="NCBI Taxonomy" id="144679"/>
    <lineage>
        <taxon>Eukaryota</taxon>
        <taxon>Fungi</taxon>
        <taxon>Fungi incertae sedis</taxon>
        <taxon>Mucoromycota</taxon>
        <taxon>Glomeromycotina</taxon>
        <taxon>Glomeromycetes</taxon>
        <taxon>Archaeosporales</taxon>
        <taxon>Ambisporaceae</taxon>
        <taxon>Ambispora</taxon>
    </lineage>
</organism>
<dbReference type="AlphaFoldDB" id="A0A9N9NZ73"/>
<protein>
    <submittedName>
        <fullName evidence="1">10928_t:CDS:1</fullName>
    </submittedName>
</protein>
<evidence type="ECO:0000313" key="1">
    <source>
        <dbReference type="EMBL" id="CAG8769962.1"/>
    </source>
</evidence>
<proteinExistence type="predicted"/>
<feature type="non-terminal residue" evidence="1">
    <location>
        <position position="1"/>
    </location>
</feature>
<evidence type="ECO:0000313" key="2">
    <source>
        <dbReference type="Proteomes" id="UP000789508"/>
    </source>
</evidence>
<sequence>IRLKLELVFPQFTIIRINRGSIILDIFLSSLDTGMTEELLDS</sequence>
<gene>
    <name evidence="1" type="ORF">ALEPTO_LOCUS14092</name>
</gene>
<name>A0A9N9NZ73_9GLOM</name>
<accession>A0A9N9NZ73</accession>
<keyword evidence="2" id="KW-1185">Reference proteome</keyword>
<dbReference type="EMBL" id="CAJVPS010051751">
    <property type="protein sequence ID" value="CAG8769962.1"/>
    <property type="molecule type" value="Genomic_DNA"/>
</dbReference>